<dbReference type="InterPro" id="IPR051054">
    <property type="entry name" value="SorC_transcr_regulators"/>
</dbReference>
<comment type="similarity">
    <text evidence="1">Belongs to the SorC transcriptional regulatory family.</text>
</comment>
<dbReference type="SUPFAM" id="SSF100950">
    <property type="entry name" value="NagB/RpiA/CoA transferase-like"/>
    <property type="match status" value="1"/>
</dbReference>
<dbReference type="RefSeq" id="WP_013777747.1">
    <property type="nucleotide sequence ID" value="NC_015519.1"/>
</dbReference>
<name>F4LW48_TEPAE</name>
<dbReference type="Pfam" id="PF13545">
    <property type="entry name" value="HTH_Crp_2"/>
    <property type="match status" value="1"/>
</dbReference>
<keyword evidence="4" id="KW-0804">Transcription</keyword>
<dbReference type="Proteomes" id="UP000010802">
    <property type="component" value="Chromosome"/>
</dbReference>
<evidence type="ECO:0000256" key="4">
    <source>
        <dbReference type="ARBA" id="ARBA00023163"/>
    </source>
</evidence>
<proteinExistence type="inferred from homology"/>
<keyword evidence="3" id="KW-0238">DNA-binding</keyword>
<evidence type="ECO:0000256" key="1">
    <source>
        <dbReference type="ARBA" id="ARBA00010466"/>
    </source>
</evidence>
<dbReference type="AlphaFoldDB" id="F4LW48"/>
<dbReference type="OrthoDB" id="58802at2"/>
<sequence length="314" mass="34291">MMADNEKRILTKIAHMYYDENMTQQEIANKFGISRPSVSRLLQKARQEGIVEIKIHYEGSYAKLENILEKSFGLREVIITPTEEGDGLKRYLAEAAASYLERTIKEGDIVGISWGTTLVHIPSYIKTKIKNVTFVPLVGGAGQTKLDIHANAIAINFAEAFGGRGRLLHAPVTVDSIAVKQTLISDKNIKQILELAAKSDIAVVGIGSPVDPGSTIRQTGYYTETELNSLKEANAVCDISWIFLDEEGNLCPIELNKRVIGISMEDLNKIPTVVGVAGGQAKHKAILAAIKGHHIDVLVTDEKTAEFLLENIGG</sequence>
<dbReference type="GO" id="GO:0030246">
    <property type="term" value="F:carbohydrate binding"/>
    <property type="evidence" value="ECO:0007669"/>
    <property type="project" value="InterPro"/>
</dbReference>
<dbReference type="EMBL" id="HF563609">
    <property type="protein sequence ID" value="CDI40454.1"/>
    <property type="molecule type" value="Genomic_DNA"/>
</dbReference>
<organism evidence="6 7">
    <name type="scientific">Tepidanaerobacter acetatoxydans (strain DSM 21804 / JCM 16047 / Re1)</name>
    <dbReference type="NCBI Taxonomy" id="1209989"/>
    <lineage>
        <taxon>Bacteria</taxon>
        <taxon>Bacillati</taxon>
        <taxon>Bacillota</taxon>
        <taxon>Clostridia</taxon>
        <taxon>Thermosediminibacterales</taxon>
        <taxon>Tepidanaerobacteraceae</taxon>
        <taxon>Tepidanaerobacter</taxon>
    </lineage>
</organism>
<dbReference type="SUPFAM" id="SSF46785">
    <property type="entry name" value="Winged helix' DNA-binding domain"/>
    <property type="match status" value="1"/>
</dbReference>
<dbReference type="HOGENOM" id="CLU_054506_1_1_9"/>
<dbReference type="KEGG" id="tep:TepRe1_0636"/>
<gene>
    <name evidence="6" type="ordered locus">TEPIRE1_0692</name>
</gene>
<evidence type="ECO:0000313" key="6">
    <source>
        <dbReference type="EMBL" id="CDI40454.1"/>
    </source>
</evidence>
<dbReference type="InterPro" id="IPR037171">
    <property type="entry name" value="NagB/RpiA_transferase-like"/>
</dbReference>
<dbReference type="Gene3D" id="3.40.50.1360">
    <property type="match status" value="1"/>
</dbReference>
<evidence type="ECO:0000256" key="3">
    <source>
        <dbReference type="ARBA" id="ARBA00023125"/>
    </source>
</evidence>
<dbReference type="KEGG" id="tae:TepiRe1_0692"/>
<dbReference type="Pfam" id="PF04198">
    <property type="entry name" value="Sugar-bind"/>
    <property type="match status" value="1"/>
</dbReference>
<dbReference type="PANTHER" id="PTHR34294:SF1">
    <property type="entry name" value="TRANSCRIPTIONAL REGULATOR LSRR"/>
    <property type="match status" value="1"/>
</dbReference>
<dbReference type="PANTHER" id="PTHR34294">
    <property type="entry name" value="TRANSCRIPTIONAL REGULATOR-RELATED"/>
    <property type="match status" value="1"/>
</dbReference>
<dbReference type="PROSITE" id="PS51063">
    <property type="entry name" value="HTH_CRP_2"/>
    <property type="match status" value="1"/>
</dbReference>
<dbReference type="InterPro" id="IPR036390">
    <property type="entry name" value="WH_DNA-bd_sf"/>
</dbReference>
<reference evidence="7" key="1">
    <citation type="journal article" date="2013" name="Genome Announc.">
        <title>First genome sequence of a syntrophic acetate-oxidizing bacterium, Tepidanaerobacter acetatoxydans strain Re1.</title>
        <authorList>
            <person name="Manzoor S."/>
            <person name="Bongcam-Rudloff E."/>
            <person name="Schnurer A."/>
            <person name="Muller B."/>
        </authorList>
    </citation>
    <scope>NUCLEOTIDE SEQUENCE [LARGE SCALE GENOMIC DNA]</scope>
    <source>
        <strain evidence="7">Re1</strain>
    </source>
</reference>
<dbReference type="Gene3D" id="1.10.10.60">
    <property type="entry name" value="Homeodomain-like"/>
    <property type="match status" value="1"/>
</dbReference>
<protein>
    <submittedName>
        <fullName evidence="6">Transcriptional regulator, DeoR family</fullName>
    </submittedName>
</protein>
<dbReference type="InterPro" id="IPR007324">
    <property type="entry name" value="Sugar-bd_dom_put"/>
</dbReference>
<dbReference type="eggNOG" id="COG2390">
    <property type="taxonomic scope" value="Bacteria"/>
</dbReference>
<dbReference type="GO" id="GO:0006355">
    <property type="term" value="P:regulation of DNA-templated transcription"/>
    <property type="evidence" value="ECO:0007669"/>
    <property type="project" value="InterPro"/>
</dbReference>
<dbReference type="InterPro" id="IPR012318">
    <property type="entry name" value="HTH_CRP"/>
</dbReference>
<evidence type="ECO:0000259" key="5">
    <source>
        <dbReference type="PROSITE" id="PS51063"/>
    </source>
</evidence>
<accession>F4LW48</accession>
<dbReference type="STRING" id="1209989.TepRe1_0636"/>
<dbReference type="GO" id="GO:0003677">
    <property type="term" value="F:DNA binding"/>
    <property type="evidence" value="ECO:0007669"/>
    <property type="project" value="UniProtKB-KW"/>
</dbReference>
<evidence type="ECO:0000256" key="2">
    <source>
        <dbReference type="ARBA" id="ARBA00023015"/>
    </source>
</evidence>
<keyword evidence="7" id="KW-1185">Reference proteome</keyword>
<keyword evidence="2" id="KW-0805">Transcription regulation</keyword>
<evidence type="ECO:0000313" key="7">
    <source>
        <dbReference type="Proteomes" id="UP000010802"/>
    </source>
</evidence>
<feature type="domain" description="HTH crp-type" evidence="5">
    <location>
        <begin position="1"/>
        <end position="59"/>
    </location>
</feature>